<reference evidence="12" key="3">
    <citation type="submission" date="2025-09" db="UniProtKB">
        <authorList>
            <consortium name="Ensembl"/>
        </authorList>
    </citation>
    <scope>IDENTIFICATION</scope>
</reference>
<keyword evidence="7 9" id="KW-0675">Receptor</keyword>
<comment type="subcellular location">
    <subcellularLocation>
        <location evidence="1">Cell membrane</location>
        <topology evidence="1">Multi-pass membrane protein</topology>
    </subcellularLocation>
</comment>
<dbReference type="EMBL" id="AHAT01021771">
    <property type="status" value="NOT_ANNOTATED_CDS"/>
    <property type="molecule type" value="Genomic_DNA"/>
</dbReference>
<keyword evidence="8 9" id="KW-0807">Transducer</keyword>
<evidence type="ECO:0000256" key="1">
    <source>
        <dbReference type="ARBA" id="ARBA00004651"/>
    </source>
</evidence>
<feature type="domain" description="G-protein coupled receptors family 1 profile" evidence="11">
    <location>
        <begin position="14"/>
        <end position="270"/>
    </location>
</feature>
<keyword evidence="4 10" id="KW-1133">Transmembrane helix</keyword>
<evidence type="ECO:0000256" key="5">
    <source>
        <dbReference type="ARBA" id="ARBA00023040"/>
    </source>
</evidence>
<dbReference type="Gene3D" id="1.20.1070.10">
    <property type="entry name" value="Rhodopsin 7-helix transmembrane proteins"/>
    <property type="match status" value="1"/>
</dbReference>
<evidence type="ECO:0000256" key="6">
    <source>
        <dbReference type="ARBA" id="ARBA00023136"/>
    </source>
</evidence>
<proteinExistence type="inferred from homology"/>
<comment type="similarity">
    <text evidence="9">Belongs to the G-protein coupled receptor 1 family.</text>
</comment>
<keyword evidence="3 9" id="KW-0812">Transmembrane</keyword>
<dbReference type="GO" id="GO:0038023">
    <property type="term" value="F:signaling receptor activity"/>
    <property type="evidence" value="ECO:0000318"/>
    <property type="project" value="GO_Central"/>
</dbReference>
<name>W5M0R0_LEPOC</name>
<dbReference type="HOGENOM" id="CLU_009579_8_2_1"/>
<feature type="transmembrane region" description="Helical" evidence="10">
    <location>
        <begin position="210"/>
        <end position="230"/>
    </location>
</feature>
<dbReference type="GO" id="GO:0005886">
    <property type="term" value="C:plasma membrane"/>
    <property type="evidence" value="ECO:0000318"/>
    <property type="project" value="GO_Central"/>
</dbReference>
<feature type="transmembrane region" description="Helical" evidence="10">
    <location>
        <begin position="71"/>
        <end position="97"/>
    </location>
</feature>
<dbReference type="GO" id="GO:0007186">
    <property type="term" value="P:G protein-coupled receptor signaling pathway"/>
    <property type="evidence" value="ECO:0000318"/>
    <property type="project" value="GO_Central"/>
</dbReference>
<keyword evidence="2" id="KW-1003">Cell membrane</keyword>
<dbReference type="PANTHER" id="PTHR24231">
    <property type="entry name" value="PURINOCEPTOR-RELATED G-PROTEIN COUPLED RECEPTOR"/>
    <property type="match status" value="1"/>
</dbReference>
<dbReference type="CDD" id="cd15922">
    <property type="entry name" value="7tmA_P2Y-like"/>
    <property type="match status" value="1"/>
</dbReference>
<organism evidence="12 13">
    <name type="scientific">Lepisosteus oculatus</name>
    <name type="common">Spotted gar</name>
    <dbReference type="NCBI Taxonomy" id="7918"/>
    <lineage>
        <taxon>Eukaryota</taxon>
        <taxon>Metazoa</taxon>
        <taxon>Chordata</taxon>
        <taxon>Craniata</taxon>
        <taxon>Vertebrata</taxon>
        <taxon>Euteleostomi</taxon>
        <taxon>Actinopterygii</taxon>
        <taxon>Neopterygii</taxon>
        <taxon>Holostei</taxon>
        <taxon>Semionotiformes</taxon>
        <taxon>Lepisosteidae</taxon>
        <taxon>Lepisosteus</taxon>
    </lineage>
</organism>
<protein>
    <recommendedName>
        <fullName evidence="11">G-protein coupled receptors family 1 profile domain-containing protein</fullName>
    </recommendedName>
</protein>
<dbReference type="Ensembl" id="ENSLOCT00000001972.1">
    <property type="protein sequence ID" value="ENSLOCP00000001967.1"/>
    <property type="gene ID" value="ENSLOCG00000001708.1"/>
</dbReference>
<evidence type="ECO:0000256" key="4">
    <source>
        <dbReference type="ARBA" id="ARBA00022989"/>
    </source>
</evidence>
<dbReference type="PRINTS" id="PR01157">
    <property type="entry name" value="P2YPURNOCPTR"/>
</dbReference>
<dbReference type="InterPro" id="IPR000276">
    <property type="entry name" value="GPCR_Rhodpsn"/>
</dbReference>
<dbReference type="Pfam" id="PF00001">
    <property type="entry name" value="7tm_1"/>
    <property type="match status" value="1"/>
</dbReference>
<dbReference type="InterPro" id="IPR017452">
    <property type="entry name" value="GPCR_Rhodpsn_7TM"/>
</dbReference>
<dbReference type="eggNOG" id="ENOG502RYQQ">
    <property type="taxonomic scope" value="Eukaryota"/>
</dbReference>
<evidence type="ECO:0000259" key="11">
    <source>
        <dbReference type="PROSITE" id="PS50262"/>
    </source>
</evidence>
<evidence type="ECO:0000256" key="10">
    <source>
        <dbReference type="SAM" id="Phobius"/>
    </source>
</evidence>
<feature type="transmembrane region" description="Helical" evidence="10">
    <location>
        <begin position="156"/>
        <end position="189"/>
    </location>
</feature>
<dbReference type="Proteomes" id="UP000018468">
    <property type="component" value="Linkage group LG21"/>
</dbReference>
<dbReference type="Bgee" id="ENSLOCG00000001708">
    <property type="expression patterns" value="Expressed in ovary and 12 other cell types or tissues"/>
</dbReference>
<accession>W5M0R0</accession>
<evidence type="ECO:0000256" key="2">
    <source>
        <dbReference type="ARBA" id="ARBA00022475"/>
    </source>
</evidence>
<dbReference type="GeneTree" id="ENSGT01150000287001"/>
<evidence type="ECO:0000256" key="9">
    <source>
        <dbReference type="RuleBase" id="RU000688"/>
    </source>
</evidence>
<dbReference type="SUPFAM" id="SSF81321">
    <property type="entry name" value="Family A G protein-coupled receptor-like"/>
    <property type="match status" value="1"/>
</dbReference>
<feature type="transmembrane region" description="Helical" evidence="10">
    <location>
        <begin position="37"/>
        <end position="59"/>
    </location>
</feature>
<evidence type="ECO:0000256" key="3">
    <source>
        <dbReference type="ARBA" id="ARBA00022692"/>
    </source>
</evidence>
<feature type="transmembrane region" description="Helical" evidence="10">
    <location>
        <begin position="117"/>
        <end position="136"/>
    </location>
</feature>
<reference evidence="13" key="1">
    <citation type="submission" date="2011-12" db="EMBL/GenBank/DDBJ databases">
        <title>The Draft Genome of Lepisosteus oculatus.</title>
        <authorList>
            <consortium name="The Broad Institute Genome Assembly &amp; Analysis Group"/>
            <consortium name="Computational R&amp;D Group"/>
            <consortium name="and Sequencing Platform"/>
            <person name="Di Palma F."/>
            <person name="Alfoldi J."/>
            <person name="Johnson J."/>
            <person name="Berlin A."/>
            <person name="Gnerre S."/>
            <person name="Jaffe D."/>
            <person name="MacCallum I."/>
            <person name="Young S."/>
            <person name="Walker B.J."/>
            <person name="Lander E.S."/>
            <person name="Lindblad-Toh K."/>
        </authorList>
    </citation>
    <scope>NUCLEOTIDE SEQUENCE [LARGE SCALE GENOMIC DNA]</scope>
</reference>
<evidence type="ECO:0000313" key="13">
    <source>
        <dbReference type="Proteomes" id="UP000018468"/>
    </source>
</evidence>
<dbReference type="AlphaFoldDB" id="W5M0R0"/>
<dbReference type="InParanoid" id="W5M0R0"/>
<sequence>PVSVILVFLGGILLNSFSLWIFCFRMPQWSSGTILQFHLALSDAIGTPAAPFLAAYFSLGSTWPFGQFLCQLMVIFLSTHLYGSIFFLMLISVHRYVAVVHFSKSSPIRRRGFVKKLCLGVWLALLALGLTFFGFLKTSQVGNHTLCLSIHQGELTGAYFAVNFVLLVPGFLVPFGVSATCYGLLLCSLSKMNTINQKAWAVKAKSLRMIAGSVAIFAVCFVPLQVARTVGVVLKNFFPDRCSLLQWTEVAYYASWVLAGANCCLDPVLYCFGSRKFTQTFRSSLRRVGVR</sequence>
<dbReference type="PANTHER" id="PTHR24231:SF35">
    <property type="entry name" value="P2Y PURINOCEPTOR 4-LIKE"/>
    <property type="match status" value="1"/>
</dbReference>
<evidence type="ECO:0000256" key="7">
    <source>
        <dbReference type="ARBA" id="ARBA00023170"/>
    </source>
</evidence>
<dbReference type="PRINTS" id="PR00237">
    <property type="entry name" value="GPCRRHODOPSN"/>
</dbReference>
<reference evidence="12" key="2">
    <citation type="submission" date="2025-08" db="UniProtKB">
        <authorList>
            <consortium name="Ensembl"/>
        </authorList>
    </citation>
    <scope>IDENTIFICATION</scope>
</reference>
<dbReference type="PROSITE" id="PS50262">
    <property type="entry name" value="G_PROTEIN_RECEP_F1_2"/>
    <property type="match status" value="1"/>
</dbReference>
<keyword evidence="5 9" id="KW-0297">G-protein coupled receptor</keyword>
<feature type="transmembrane region" description="Helical" evidence="10">
    <location>
        <begin position="250"/>
        <end position="272"/>
    </location>
</feature>
<keyword evidence="6 10" id="KW-0472">Membrane</keyword>
<dbReference type="OMA" id="KLCAGIW"/>
<dbReference type="PROSITE" id="PS00237">
    <property type="entry name" value="G_PROTEIN_RECEP_F1_1"/>
    <property type="match status" value="1"/>
</dbReference>
<feature type="transmembrane region" description="Helical" evidence="10">
    <location>
        <begin position="6"/>
        <end position="25"/>
    </location>
</feature>
<evidence type="ECO:0000313" key="12">
    <source>
        <dbReference type="Ensembl" id="ENSLOCP00000001967.1"/>
    </source>
</evidence>
<evidence type="ECO:0000256" key="8">
    <source>
        <dbReference type="ARBA" id="ARBA00023224"/>
    </source>
</evidence>
<keyword evidence="13" id="KW-1185">Reference proteome</keyword>
<dbReference type="GO" id="GO:0004930">
    <property type="term" value="F:G protein-coupled receptor activity"/>
    <property type="evidence" value="ECO:0007669"/>
    <property type="project" value="UniProtKB-KW"/>
</dbReference>